<dbReference type="PANTHER" id="PTHR31659">
    <property type="entry name" value="PROTEIN: UPF0503-LIKE PROTEIN, PUTATIVE (DUF740)-RELATED"/>
    <property type="match status" value="1"/>
</dbReference>
<dbReference type="AlphaFoldDB" id="A0AAQ3K151"/>
<feature type="region of interest" description="Disordered" evidence="1">
    <location>
        <begin position="89"/>
        <end position="117"/>
    </location>
</feature>
<keyword evidence="3" id="KW-1185">Reference proteome</keyword>
<sequence length="459" mass="51781">MNLESGFSARCIRHPNQVFTGFCSQCLVERLSNIGAAERSLEAPCSLQREIVAVPEVVPDFQKKPSDIRVRRTLQYLFQIDDGFNAVDDEHAGGKQTVSSTSNAYEPENGSGDADCSNHANIKANSCRVIKMTASDPIASEEIKIGVHAARKINGTEDVLMRNRVTSCWSSSMLSKKGITWKRTMSVSKNDKMLDEKLSGRYNDKQLGGTPNFRHSCDWRVQHISNKNSWEPPRHSWDGSMVTRALACSCACLEEKEDDLEWTKRNMHGEKVMGNPEHTTQNIDRDHICDVSMAVEKPSSSNGSLDSLSIERPYEESQPGNPVSTIRGKESRGWSKVWDWNITNSFRDLVKRREHILQRSVSETWKGRKTNNVESLECNGVLQSNINHQILNAVNGDQQMKSKSKVGRSHSLHYASPRSLDNGLLRFYLTPLRSSRRLTTKVSTKVSHYFGRGVFRLYS</sequence>
<reference evidence="2 3" key="1">
    <citation type="submission" date="2023-10" db="EMBL/GenBank/DDBJ databases">
        <title>Chromosome-scale genome assembly provides insights into flower coloration mechanisms of Canna indica.</title>
        <authorList>
            <person name="Li C."/>
        </authorList>
    </citation>
    <scope>NUCLEOTIDE SEQUENCE [LARGE SCALE GENOMIC DNA]</scope>
    <source>
        <tissue evidence="2">Flower</tissue>
    </source>
</reference>
<evidence type="ECO:0000313" key="2">
    <source>
        <dbReference type="EMBL" id="WOK98762.1"/>
    </source>
</evidence>
<organism evidence="2 3">
    <name type="scientific">Canna indica</name>
    <name type="common">Indian-shot</name>
    <dbReference type="NCBI Taxonomy" id="4628"/>
    <lineage>
        <taxon>Eukaryota</taxon>
        <taxon>Viridiplantae</taxon>
        <taxon>Streptophyta</taxon>
        <taxon>Embryophyta</taxon>
        <taxon>Tracheophyta</taxon>
        <taxon>Spermatophyta</taxon>
        <taxon>Magnoliopsida</taxon>
        <taxon>Liliopsida</taxon>
        <taxon>Zingiberales</taxon>
        <taxon>Cannaceae</taxon>
        <taxon>Canna</taxon>
    </lineage>
</organism>
<proteinExistence type="predicted"/>
<dbReference type="EMBL" id="CP136891">
    <property type="protein sequence ID" value="WOK98762.1"/>
    <property type="molecule type" value="Genomic_DNA"/>
</dbReference>
<dbReference type="PANTHER" id="PTHR31659:SF25">
    <property type="entry name" value="OS03G0148400 PROTEIN"/>
    <property type="match status" value="1"/>
</dbReference>
<protein>
    <submittedName>
        <fullName evidence="2">Uncharacterized protein</fullName>
    </submittedName>
</protein>
<gene>
    <name evidence="2" type="ORF">Cni_G07474</name>
</gene>
<feature type="compositionally biased region" description="Low complexity" evidence="1">
    <location>
        <begin position="299"/>
        <end position="308"/>
    </location>
</feature>
<accession>A0AAQ3K151</accession>
<feature type="region of interest" description="Disordered" evidence="1">
    <location>
        <begin position="296"/>
        <end position="328"/>
    </location>
</feature>
<dbReference type="Proteomes" id="UP001327560">
    <property type="component" value="Chromosome 2"/>
</dbReference>
<evidence type="ECO:0000313" key="3">
    <source>
        <dbReference type="Proteomes" id="UP001327560"/>
    </source>
</evidence>
<dbReference type="InterPro" id="IPR008004">
    <property type="entry name" value="OCTOPUS-like"/>
</dbReference>
<evidence type="ECO:0000256" key="1">
    <source>
        <dbReference type="SAM" id="MobiDB-lite"/>
    </source>
</evidence>
<name>A0AAQ3K151_9LILI</name>
<dbReference type="Pfam" id="PF05340">
    <property type="entry name" value="DUF740"/>
    <property type="match status" value="2"/>
</dbReference>